<dbReference type="PANTHER" id="PTHR47473">
    <property type="entry name" value="BTA1P"/>
    <property type="match status" value="1"/>
</dbReference>
<dbReference type="InParanoid" id="B4DCD1"/>
<reference evidence="1 2" key="1">
    <citation type="journal article" date="2011" name="J. Bacteriol.">
        <title>Genome sequence of Chthoniobacter flavus Ellin428, an aerobic heterotrophic soil bacterium.</title>
        <authorList>
            <person name="Kant R."/>
            <person name="van Passel M.W."/>
            <person name="Palva A."/>
            <person name="Lucas S."/>
            <person name="Lapidus A."/>
            <person name="Glavina Del Rio T."/>
            <person name="Dalin E."/>
            <person name="Tice H."/>
            <person name="Bruce D."/>
            <person name="Goodwin L."/>
            <person name="Pitluck S."/>
            <person name="Larimer F.W."/>
            <person name="Land M.L."/>
            <person name="Hauser L."/>
            <person name="Sangwan P."/>
            <person name="de Vos W.M."/>
            <person name="Janssen P.H."/>
            <person name="Smidt H."/>
        </authorList>
    </citation>
    <scope>NUCLEOTIDE SEQUENCE [LARGE SCALE GENOMIC DNA]</scope>
    <source>
        <strain evidence="1 2">Ellin428</strain>
    </source>
</reference>
<evidence type="ECO:0000313" key="2">
    <source>
        <dbReference type="Proteomes" id="UP000005824"/>
    </source>
</evidence>
<dbReference type="InterPro" id="IPR021829">
    <property type="entry name" value="DUF3419"/>
</dbReference>
<organism evidence="1 2">
    <name type="scientific">Chthoniobacter flavus Ellin428</name>
    <dbReference type="NCBI Taxonomy" id="497964"/>
    <lineage>
        <taxon>Bacteria</taxon>
        <taxon>Pseudomonadati</taxon>
        <taxon>Verrucomicrobiota</taxon>
        <taxon>Spartobacteria</taxon>
        <taxon>Chthoniobacterales</taxon>
        <taxon>Chthoniobacteraceae</taxon>
        <taxon>Chthoniobacter</taxon>
    </lineage>
</organism>
<sequence>MKVNDDRKVSETSPASRFLKATEDLVFHHVHGGQLIYNTSWEDPRIDRQLLGLDESSRVVMITSAGCNVLDYLLDGPAEIHAVDVNYRQNALLELKLAMIQRAEFVDLFEMFGIGSHRSFRQLYRSVRKELSEPSRKFLGIRRWTFL</sequence>
<comment type="caution">
    <text evidence="1">The sequence shown here is derived from an EMBL/GenBank/DDBJ whole genome shotgun (WGS) entry which is preliminary data.</text>
</comment>
<dbReference type="AlphaFoldDB" id="B4DCD1"/>
<name>B4DCD1_9BACT</name>
<dbReference type="Proteomes" id="UP000005824">
    <property type="component" value="Unassembled WGS sequence"/>
</dbReference>
<protein>
    <recommendedName>
        <fullName evidence="3">DUF3419 family protein</fullName>
    </recommendedName>
</protein>
<evidence type="ECO:0008006" key="3">
    <source>
        <dbReference type="Google" id="ProtNLM"/>
    </source>
</evidence>
<dbReference type="STRING" id="497964.CfE428DRAFT_6572"/>
<dbReference type="EMBL" id="ABVL01000048">
    <property type="protein sequence ID" value="EDY15880.1"/>
    <property type="molecule type" value="Genomic_DNA"/>
</dbReference>
<dbReference type="RefSeq" id="WP_006983889.1">
    <property type="nucleotide sequence ID" value="NZ_ABVL01000048.1"/>
</dbReference>
<evidence type="ECO:0000313" key="1">
    <source>
        <dbReference type="EMBL" id="EDY15880.1"/>
    </source>
</evidence>
<gene>
    <name evidence="1" type="ORF">CfE428DRAFT_6572</name>
</gene>
<accession>B4DCD1</accession>
<dbReference type="eggNOG" id="COG5379">
    <property type="taxonomic scope" value="Bacteria"/>
</dbReference>
<dbReference type="Pfam" id="PF11899">
    <property type="entry name" value="DUF3419"/>
    <property type="match status" value="1"/>
</dbReference>
<dbReference type="PANTHER" id="PTHR47473:SF1">
    <property type="entry name" value="METHYLTRANSFERASE DOMAIN-CONTAINING PROTEIN"/>
    <property type="match status" value="1"/>
</dbReference>
<proteinExistence type="predicted"/>
<keyword evidence="2" id="KW-1185">Reference proteome</keyword>